<dbReference type="SUPFAM" id="SSF63411">
    <property type="entry name" value="LuxS/MPP-like metallohydrolase"/>
    <property type="match status" value="2"/>
</dbReference>
<dbReference type="InterPro" id="IPR050361">
    <property type="entry name" value="MPP/UQCRC_Complex"/>
</dbReference>
<protein>
    <submittedName>
        <fullName evidence="3">Zinc protease</fullName>
    </submittedName>
</protein>
<accession>A0A3B0USS1</accession>
<dbReference type="GO" id="GO:0006508">
    <property type="term" value="P:proteolysis"/>
    <property type="evidence" value="ECO:0007669"/>
    <property type="project" value="UniProtKB-KW"/>
</dbReference>
<sequence length="421" mass="47475">MLNRTEAPTLSFDPTINELAYDADSLSNNIPIYSILDKTQEVCGVEIIFGGGKLDELKSGASYFSTNLLKSGTSKFNSNEINNFFELRGAFVQFQSGLDYNSFSLYCLTSKLKETLPFFLNLFNDSTFPEDKLAQLVHKREQDLDINLQKSSYWSAKLIKKALFGTHPYGQVLSKEDIQSITSSDLKEHWKTFSLNQIKFITAAGNFDEALLKSNIQTILKRQGDKKLSNTVQATSSTKPSNTTKTLLNSKQTSLKISFQAINHLHPNYPALSLGNALFGGYFGSRLMQSIREDKGLTYGIGSSIQHLKESSYIQISADVKRGAGNEVIELIKIELNKIYNNNISEIELDKVKHYLIGEYKSSSQTIFDRINKVKFLKTHNLPDSYFTNYFDAILSVKSDKIQEVFKTQYTSSLFKTVLVD</sequence>
<evidence type="ECO:0000259" key="1">
    <source>
        <dbReference type="Pfam" id="PF00675"/>
    </source>
</evidence>
<dbReference type="InterPro" id="IPR011249">
    <property type="entry name" value="Metalloenz_LuxS/M16"/>
</dbReference>
<dbReference type="PANTHER" id="PTHR11851:SF224">
    <property type="entry name" value="PROCESSING PROTEASE"/>
    <property type="match status" value="1"/>
</dbReference>
<dbReference type="AlphaFoldDB" id="A0A3B0USS1"/>
<evidence type="ECO:0000259" key="2">
    <source>
        <dbReference type="Pfam" id="PF05193"/>
    </source>
</evidence>
<reference evidence="3" key="1">
    <citation type="submission" date="2018-06" db="EMBL/GenBank/DDBJ databases">
        <authorList>
            <person name="Zhirakovskaya E."/>
        </authorList>
    </citation>
    <scope>NUCLEOTIDE SEQUENCE</scope>
</reference>
<dbReference type="GO" id="GO:0046872">
    <property type="term" value="F:metal ion binding"/>
    <property type="evidence" value="ECO:0007669"/>
    <property type="project" value="InterPro"/>
</dbReference>
<feature type="domain" description="Peptidase M16 N-terminal" evidence="1">
    <location>
        <begin position="37"/>
        <end position="169"/>
    </location>
</feature>
<dbReference type="Pfam" id="PF05193">
    <property type="entry name" value="Peptidase_M16_C"/>
    <property type="match status" value="1"/>
</dbReference>
<dbReference type="Gene3D" id="3.30.830.10">
    <property type="entry name" value="Metalloenzyme, LuxS/M16 peptidase-like"/>
    <property type="match status" value="2"/>
</dbReference>
<dbReference type="InterPro" id="IPR011765">
    <property type="entry name" value="Pept_M16_N"/>
</dbReference>
<keyword evidence="3" id="KW-0645">Protease</keyword>
<dbReference type="EMBL" id="UOES01000549">
    <property type="protein sequence ID" value="VAW29332.1"/>
    <property type="molecule type" value="Genomic_DNA"/>
</dbReference>
<evidence type="ECO:0000313" key="3">
    <source>
        <dbReference type="EMBL" id="VAW29332.1"/>
    </source>
</evidence>
<keyword evidence="3" id="KW-0378">Hydrolase</keyword>
<name>A0A3B0USS1_9ZZZZ</name>
<proteinExistence type="predicted"/>
<feature type="domain" description="Peptidase M16 C-terminal" evidence="2">
    <location>
        <begin position="180"/>
        <end position="354"/>
    </location>
</feature>
<dbReference type="Pfam" id="PF00675">
    <property type="entry name" value="Peptidase_M16"/>
    <property type="match status" value="1"/>
</dbReference>
<dbReference type="PANTHER" id="PTHR11851">
    <property type="entry name" value="METALLOPROTEASE"/>
    <property type="match status" value="1"/>
</dbReference>
<dbReference type="GO" id="GO:0008233">
    <property type="term" value="F:peptidase activity"/>
    <property type="evidence" value="ECO:0007669"/>
    <property type="project" value="UniProtKB-KW"/>
</dbReference>
<organism evidence="3">
    <name type="scientific">hydrothermal vent metagenome</name>
    <dbReference type="NCBI Taxonomy" id="652676"/>
    <lineage>
        <taxon>unclassified sequences</taxon>
        <taxon>metagenomes</taxon>
        <taxon>ecological metagenomes</taxon>
    </lineage>
</organism>
<dbReference type="InterPro" id="IPR007863">
    <property type="entry name" value="Peptidase_M16_C"/>
</dbReference>
<gene>
    <name evidence="3" type="ORF">MNBD_BACTEROID06-1193</name>
</gene>